<dbReference type="SMART" id="SM00446">
    <property type="entry name" value="LRRcap"/>
    <property type="match status" value="1"/>
</dbReference>
<organism evidence="4">
    <name type="scientific">Octopus bimaculoides</name>
    <name type="common">California two-spotted octopus</name>
    <dbReference type="NCBI Taxonomy" id="37653"/>
    <lineage>
        <taxon>Eukaryota</taxon>
        <taxon>Metazoa</taxon>
        <taxon>Spiralia</taxon>
        <taxon>Lophotrochozoa</taxon>
        <taxon>Mollusca</taxon>
        <taxon>Cephalopoda</taxon>
        <taxon>Coleoidea</taxon>
        <taxon>Octopodiformes</taxon>
        <taxon>Octopoda</taxon>
        <taxon>Incirrata</taxon>
        <taxon>Octopodidae</taxon>
        <taxon>Octopus</taxon>
    </lineage>
</organism>
<name>A0A0L8HSF3_OCTBM</name>
<accession>A0A0L8HSF3</accession>
<dbReference type="OMA" id="ISICHEL"/>
<dbReference type="Pfam" id="PF14580">
    <property type="entry name" value="LRR_9"/>
    <property type="match status" value="1"/>
</dbReference>
<dbReference type="OrthoDB" id="1517790at2759"/>
<dbReference type="EMBL" id="KQ417497">
    <property type="protein sequence ID" value="KOF91675.1"/>
    <property type="molecule type" value="Genomic_DNA"/>
</dbReference>
<dbReference type="KEGG" id="obi:106869133"/>
<evidence type="ECO:0000259" key="3">
    <source>
        <dbReference type="SMART" id="SM00446"/>
    </source>
</evidence>
<sequence>MESSMYPCCIAPIDTTFLREKPLIGGRVLTEEMVLKSSNVKSLAAVERLNLWSCDLSDITVMNKLANLEVCSISSNFIESIKDFQNCKKLRELYVRNNNISTLGELCYLKELPNLKVLWIQKNPISELENYRNTVIRTLPNIEKLDNVHVTQAEKETAKKEGFEICIPKEPTPPTKQDTPTFSNWRQTIELSIEEINKVRIEHNLEPLHIDKLLPPSHTHKRDEEFDKNNHILQAVFELIKELDESSLMEIQKDISFRLQAIRAYKNKINN</sequence>
<evidence type="ECO:0000313" key="4">
    <source>
        <dbReference type="EMBL" id="KOF91675.1"/>
    </source>
</evidence>
<dbReference type="PANTHER" id="PTHR18849:SF0">
    <property type="entry name" value="CILIA- AND FLAGELLA-ASSOCIATED PROTEIN 410-RELATED"/>
    <property type="match status" value="1"/>
</dbReference>
<evidence type="ECO:0000256" key="1">
    <source>
        <dbReference type="ARBA" id="ARBA00022614"/>
    </source>
</evidence>
<protein>
    <recommendedName>
        <fullName evidence="3">U2A'/phosphoprotein 32 family A C-terminal domain-containing protein</fullName>
    </recommendedName>
</protein>
<feature type="domain" description="U2A'/phosphoprotein 32 family A C-terminal" evidence="3">
    <location>
        <begin position="128"/>
        <end position="146"/>
    </location>
</feature>
<gene>
    <name evidence="4" type="ORF">OCBIM_22008346mg</name>
</gene>
<reference evidence="4" key="1">
    <citation type="submission" date="2015-07" db="EMBL/GenBank/DDBJ databases">
        <title>MeaNS - Measles Nucleotide Surveillance Program.</title>
        <authorList>
            <person name="Tran T."/>
            <person name="Druce J."/>
        </authorList>
    </citation>
    <scope>NUCLEOTIDE SEQUENCE</scope>
    <source>
        <strain evidence="4">UCB-OBI-ISO-001</strain>
        <tissue evidence="4">Gonad</tissue>
    </source>
</reference>
<keyword evidence="1" id="KW-0433">Leucine-rich repeat</keyword>
<dbReference type="PROSITE" id="PS51450">
    <property type="entry name" value="LRR"/>
    <property type="match status" value="2"/>
</dbReference>
<dbReference type="PANTHER" id="PTHR18849">
    <property type="entry name" value="LEUCINE RICH REPEAT PROTEIN"/>
    <property type="match status" value="1"/>
</dbReference>
<dbReference type="AlphaFoldDB" id="A0A0L8HSF3"/>
<keyword evidence="2" id="KW-0677">Repeat</keyword>
<dbReference type="SUPFAM" id="SSF52058">
    <property type="entry name" value="L domain-like"/>
    <property type="match status" value="1"/>
</dbReference>
<dbReference type="Gene3D" id="3.80.10.10">
    <property type="entry name" value="Ribonuclease Inhibitor"/>
    <property type="match status" value="1"/>
</dbReference>
<dbReference type="InterPro" id="IPR003603">
    <property type="entry name" value="U2A'_phosphoprotein32A_C"/>
</dbReference>
<evidence type="ECO:0000256" key="2">
    <source>
        <dbReference type="ARBA" id="ARBA00022737"/>
    </source>
</evidence>
<proteinExistence type="predicted"/>
<dbReference type="InterPro" id="IPR032675">
    <property type="entry name" value="LRR_dom_sf"/>
</dbReference>
<dbReference type="InterPro" id="IPR001611">
    <property type="entry name" value="Leu-rich_rpt"/>
</dbReference>